<evidence type="ECO:0000313" key="7">
    <source>
        <dbReference type="EMBL" id="PXZ06509.1"/>
    </source>
</evidence>
<gene>
    <name evidence="7" type="ORF">DKK70_11135</name>
</gene>
<dbReference type="GO" id="GO:0006508">
    <property type="term" value="P:proteolysis"/>
    <property type="evidence" value="ECO:0007669"/>
    <property type="project" value="UniProtKB-KW"/>
</dbReference>
<evidence type="ECO:0000256" key="3">
    <source>
        <dbReference type="ARBA" id="ARBA00022801"/>
    </source>
</evidence>
<keyword evidence="5" id="KW-0482">Metalloprotease</keyword>
<dbReference type="OrthoDB" id="9804482at2"/>
<accession>A0A2V4E3R9</accession>
<dbReference type="InterPro" id="IPR025657">
    <property type="entry name" value="RadC_JAB"/>
</dbReference>
<keyword evidence="1" id="KW-0645">Protease</keyword>
<evidence type="ECO:0000256" key="4">
    <source>
        <dbReference type="ARBA" id="ARBA00022833"/>
    </source>
</evidence>
<name>A0A2V4E3R9_9GAMM</name>
<feature type="domain" description="MPN" evidence="6">
    <location>
        <begin position="1"/>
        <end position="63"/>
    </location>
</feature>
<evidence type="ECO:0000313" key="8">
    <source>
        <dbReference type="Proteomes" id="UP000247932"/>
    </source>
</evidence>
<dbReference type="InterPro" id="IPR020891">
    <property type="entry name" value="UPF0758_CS"/>
</dbReference>
<dbReference type="SUPFAM" id="SSF102712">
    <property type="entry name" value="JAB1/MPN domain"/>
    <property type="match status" value="1"/>
</dbReference>
<evidence type="ECO:0000256" key="2">
    <source>
        <dbReference type="ARBA" id="ARBA00022723"/>
    </source>
</evidence>
<reference evidence="7 8" key="1">
    <citation type="submission" date="2018-05" db="EMBL/GenBank/DDBJ databases">
        <title>Reference genomes for bee gut microbiota database.</title>
        <authorList>
            <person name="Ellegaard K.M."/>
        </authorList>
    </citation>
    <scope>NUCLEOTIDE SEQUENCE [LARGE SCALE GENOMIC DNA]</scope>
    <source>
        <strain evidence="7 8">ESL0182</strain>
    </source>
</reference>
<sequence>MFRGILNETSVYPREIAKQTLIYNAVSVILVHNHPSGECKPSQQDILLTNKLNKYWHLLMLIF</sequence>
<dbReference type="InterPro" id="IPR001405">
    <property type="entry name" value="UPF0758"/>
</dbReference>
<evidence type="ECO:0000256" key="5">
    <source>
        <dbReference type="ARBA" id="ARBA00023049"/>
    </source>
</evidence>
<dbReference type="Proteomes" id="UP000247932">
    <property type="component" value="Unassembled WGS sequence"/>
</dbReference>
<evidence type="ECO:0000256" key="1">
    <source>
        <dbReference type="ARBA" id="ARBA00022670"/>
    </source>
</evidence>
<dbReference type="GO" id="GO:0008237">
    <property type="term" value="F:metallopeptidase activity"/>
    <property type="evidence" value="ECO:0007669"/>
    <property type="project" value="UniProtKB-KW"/>
</dbReference>
<dbReference type="Gene3D" id="3.40.140.10">
    <property type="entry name" value="Cytidine Deaminase, domain 2"/>
    <property type="match status" value="1"/>
</dbReference>
<dbReference type="PANTHER" id="PTHR30471:SF3">
    <property type="entry name" value="UPF0758 PROTEIN YEES-RELATED"/>
    <property type="match status" value="1"/>
</dbReference>
<protein>
    <recommendedName>
        <fullName evidence="6">MPN domain-containing protein</fullName>
    </recommendedName>
</protein>
<keyword evidence="4" id="KW-0862">Zinc</keyword>
<comment type="caution">
    <text evidence="7">The sequence shown here is derived from an EMBL/GenBank/DDBJ whole genome shotgun (WGS) entry which is preliminary data.</text>
</comment>
<keyword evidence="8" id="KW-1185">Reference proteome</keyword>
<dbReference type="PANTHER" id="PTHR30471">
    <property type="entry name" value="DNA REPAIR PROTEIN RADC"/>
    <property type="match status" value="1"/>
</dbReference>
<proteinExistence type="predicted"/>
<evidence type="ECO:0000259" key="6">
    <source>
        <dbReference type="PROSITE" id="PS50249"/>
    </source>
</evidence>
<keyword evidence="2" id="KW-0479">Metal-binding</keyword>
<dbReference type="Pfam" id="PF04002">
    <property type="entry name" value="RadC"/>
    <property type="match status" value="1"/>
</dbReference>
<keyword evidence="3" id="KW-0378">Hydrolase</keyword>
<organism evidence="7 8">
    <name type="scientific">Gilliamella apicola</name>
    <dbReference type="NCBI Taxonomy" id="1196095"/>
    <lineage>
        <taxon>Bacteria</taxon>
        <taxon>Pseudomonadati</taxon>
        <taxon>Pseudomonadota</taxon>
        <taxon>Gammaproteobacteria</taxon>
        <taxon>Orbales</taxon>
        <taxon>Orbaceae</taxon>
        <taxon>Gilliamella</taxon>
    </lineage>
</organism>
<dbReference type="GO" id="GO:0046872">
    <property type="term" value="F:metal ion binding"/>
    <property type="evidence" value="ECO:0007669"/>
    <property type="project" value="UniProtKB-KW"/>
</dbReference>
<dbReference type="PROSITE" id="PS50249">
    <property type="entry name" value="MPN"/>
    <property type="match status" value="1"/>
</dbReference>
<dbReference type="AlphaFoldDB" id="A0A2V4E3R9"/>
<dbReference type="PROSITE" id="PS01302">
    <property type="entry name" value="UPF0758"/>
    <property type="match status" value="1"/>
</dbReference>
<dbReference type="EMBL" id="QGLR01000012">
    <property type="protein sequence ID" value="PXZ06509.1"/>
    <property type="molecule type" value="Genomic_DNA"/>
</dbReference>
<dbReference type="InterPro" id="IPR037518">
    <property type="entry name" value="MPN"/>
</dbReference>